<dbReference type="CDD" id="cd01335">
    <property type="entry name" value="Radical_SAM"/>
    <property type="match status" value="1"/>
</dbReference>
<reference evidence="6 7" key="2">
    <citation type="submission" date="2020-02" db="EMBL/GenBank/DDBJ databases">
        <title>Candidatus Galacturonibacter soehngenii shows hetero-acetogenic catabolism of galacturonic acid but lacks a canonical carbon monoxide dehydrogenase/acetyl-CoA synthase complex.</title>
        <authorList>
            <person name="Diender M."/>
            <person name="Stouten G.R."/>
            <person name="Petersen J.F."/>
            <person name="Nielsen P.H."/>
            <person name="Dueholm M.S."/>
            <person name="Pronk J.T."/>
            <person name="Van Loosdrecht M.C.M."/>
        </authorList>
    </citation>
    <scope>NUCLEOTIDE SEQUENCE [LARGE SCALE GENOMIC DNA]</scope>
    <source>
        <strain evidence="6">GalUA</strain>
    </source>
</reference>
<reference evidence="6 7" key="1">
    <citation type="submission" date="2019-09" db="EMBL/GenBank/DDBJ databases">
        <authorList>
            <person name="Valk L.C."/>
        </authorList>
    </citation>
    <scope>NUCLEOTIDE SEQUENCE [LARGE SCALE GENOMIC DNA]</scope>
    <source>
        <strain evidence="6">GalUA</strain>
    </source>
</reference>
<evidence type="ECO:0000313" key="7">
    <source>
        <dbReference type="Proteomes" id="UP000461768"/>
    </source>
</evidence>
<accession>A0A7V7QIN7</accession>
<dbReference type="RefSeq" id="WP_151146861.1">
    <property type="nucleotide sequence ID" value="NZ_WAGX01000006.1"/>
</dbReference>
<dbReference type="OrthoDB" id="9782387at2"/>
<dbReference type="InterPro" id="IPR012840">
    <property type="entry name" value="NrdG2"/>
</dbReference>
<organism evidence="6 7">
    <name type="scientific">Candidatus Galacturonatibacter soehngenii</name>
    <dbReference type="NCBI Taxonomy" id="2307010"/>
    <lineage>
        <taxon>Bacteria</taxon>
        <taxon>Bacillati</taxon>
        <taxon>Bacillota</taxon>
        <taxon>Clostridia</taxon>
        <taxon>Lachnospirales</taxon>
        <taxon>Lachnospiraceae</taxon>
        <taxon>Candidatus Galacturonatibacter</taxon>
    </lineage>
</organism>
<dbReference type="InterPro" id="IPR013785">
    <property type="entry name" value="Aldolase_TIM"/>
</dbReference>
<dbReference type="InterPro" id="IPR050377">
    <property type="entry name" value="Radical_SAM_PqqE_MftC-like"/>
</dbReference>
<dbReference type="NCBIfam" id="TIGR02495">
    <property type="entry name" value="NrdG2"/>
    <property type="match status" value="1"/>
</dbReference>
<dbReference type="Pfam" id="PF04055">
    <property type="entry name" value="Radical_SAM"/>
    <property type="match status" value="1"/>
</dbReference>
<dbReference type="Proteomes" id="UP000461768">
    <property type="component" value="Unassembled WGS sequence"/>
</dbReference>
<dbReference type="AlphaFoldDB" id="A0A7V7QIN7"/>
<keyword evidence="7" id="KW-1185">Reference proteome</keyword>
<keyword evidence="3" id="KW-0408">Iron</keyword>
<dbReference type="SFLD" id="SFLDG01094">
    <property type="entry name" value="Uncharacterised_Radical_SAM_Su"/>
    <property type="match status" value="1"/>
</dbReference>
<dbReference type="InterPro" id="IPR007197">
    <property type="entry name" value="rSAM"/>
</dbReference>
<dbReference type="GO" id="GO:0046872">
    <property type="term" value="F:metal ion binding"/>
    <property type="evidence" value="ECO:0007669"/>
    <property type="project" value="UniProtKB-KW"/>
</dbReference>
<feature type="domain" description="Radical SAM core" evidence="5">
    <location>
        <begin position="12"/>
        <end position="228"/>
    </location>
</feature>
<sequence>MQIHGFNKTTLLDYPGHLASTIFLGGCNFCCPFCHNKGLVLCPQKEPVIPTIIVLEHLAKRRNVIEGVCITGGEPTLAMDLPYFIRQIKDLGLLVKLDTNGYRPEVLRGLLNEKLIDYIAMDIKSSPENYTKLTGLAETDLNKINESINIIMSANTAYEFRSTLVKELHTFEDIDLMGKWVKGCRNFYIQNYRETEHVINPIYHGFEKEELLAFQKHLSRYVKQVQIRGID</sequence>
<protein>
    <submittedName>
        <fullName evidence="6">Anaerobic ribonucleoside-triphosphate reductase activating protein</fullName>
    </submittedName>
</protein>
<name>A0A7V7QIN7_9FIRM</name>
<evidence type="ECO:0000313" key="6">
    <source>
        <dbReference type="EMBL" id="KAB1436573.1"/>
    </source>
</evidence>
<keyword evidence="4" id="KW-0411">Iron-sulfur</keyword>
<evidence type="ECO:0000256" key="1">
    <source>
        <dbReference type="ARBA" id="ARBA00022691"/>
    </source>
</evidence>
<comment type="caution">
    <text evidence="6">The sequence shown here is derived from an EMBL/GenBank/DDBJ whole genome shotgun (WGS) entry which is preliminary data.</text>
</comment>
<dbReference type="Gene3D" id="3.20.20.70">
    <property type="entry name" value="Aldolase class I"/>
    <property type="match status" value="1"/>
</dbReference>
<evidence type="ECO:0000256" key="2">
    <source>
        <dbReference type="ARBA" id="ARBA00022723"/>
    </source>
</evidence>
<keyword evidence="1" id="KW-0949">S-adenosyl-L-methionine</keyword>
<gene>
    <name evidence="6" type="ORF">F7O84_14530</name>
</gene>
<dbReference type="SFLD" id="SFLDS00029">
    <property type="entry name" value="Radical_SAM"/>
    <property type="match status" value="1"/>
</dbReference>
<proteinExistence type="predicted"/>
<keyword evidence="2" id="KW-0479">Metal-binding</keyword>
<dbReference type="GO" id="GO:0051536">
    <property type="term" value="F:iron-sulfur cluster binding"/>
    <property type="evidence" value="ECO:0007669"/>
    <property type="project" value="UniProtKB-KW"/>
</dbReference>
<evidence type="ECO:0000256" key="3">
    <source>
        <dbReference type="ARBA" id="ARBA00023004"/>
    </source>
</evidence>
<dbReference type="PANTHER" id="PTHR11228:SF27">
    <property type="entry name" value="GLYCYL-RADICAL ENZYME ACTIVATING ENZYME MJ1227-RELATED"/>
    <property type="match status" value="1"/>
</dbReference>
<dbReference type="PROSITE" id="PS51918">
    <property type="entry name" value="RADICAL_SAM"/>
    <property type="match status" value="1"/>
</dbReference>
<dbReference type="SUPFAM" id="SSF102114">
    <property type="entry name" value="Radical SAM enzymes"/>
    <property type="match status" value="1"/>
</dbReference>
<dbReference type="GO" id="GO:0003824">
    <property type="term" value="F:catalytic activity"/>
    <property type="evidence" value="ECO:0007669"/>
    <property type="project" value="InterPro"/>
</dbReference>
<dbReference type="PANTHER" id="PTHR11228">
    <property type="entry name" value="RADICAL SAM DOMAIN PROTEIN"/>
    <property type="match status" value="1"/>
</dbReference>
<evidence type="ECO:0000259" key="5">
    <source>
        <dbReference type="PROSITE" id="PS51918"/>
    </source>
</evidence>
<evidence type="ECO:0000256" key="4">
    <source>
        <dbReference type="ARBA" id="ARBA00023014"/>
    </source>
</evidence>
<dbReference type="InterPro" id="IPR058240">
    <property type="entry name" value="rSAM_sf"/>
</dbReference>
<dbReference type="EMBL" id="WAGX01000006">
    <property type="protein sequence ID" value="KAB1436573.1"/>
    <property type="molecule type" value="Genomic_DNA"/>
</dbReference>